<dbReference type="Gene3D" id="3.30.1150.10">
    <property type="match status" value="1"/>
</dbReference>
<evidence type="ECO:0000256" key="2">
    <source>
        <dbReference type="SAM" id="Phobius"/>
    </source>
</evidence>
<name>A0A3G7TQZ0_9PSED</name>
<dbReference type="EMBL" id="CP027753">
    <property type="protein sequence ID" value="AZE48832.1"/>
    <property type="molecule type" value="Genomic_DNA"/>
</dbReference>
<feature type="region of interest" description="Disordered" evidence="1">
    <location>
        <begin position="60"/>
        <end position="131"/>
    </location>
</feature>
<evidence type="ECO:0000256" key="1">
    <source>
        <dbReference type="SAM" id="MobiDB-lite"/>
    </source>
</evidence>
<reference evidence="3 4" key="1">
    <citation type="submission" date="2018-03" db="EMBL/GenBank/DDBJ databases">
        <title>Diversity of phytobeneficial traits revealed by whole-genome analysis of worldwide-isolated phenazine-producing Pseudomonas spp.</title>
        <authorList>
            <person name="Biessy A."/>
            <person name="Novinscak A."/>
            <person name="Blom J."/>
            <person name="Leger G."/>
            <person name="Thomashow L.S."/>
            <person name="Cazorla F.M."/>
            <person name="Josic D."/>
            <person name="Filion M."/>
        </authorList>
    </citation>
    <scope>NUCLEOTIDE SEQUENCE [LARGE SCALE GENOMIC DNA]</scope>
    <source>
        <strain evidence="3 4">B25</strain>
    </source>
</reference>
<evidence type="ECO:0000313" key="4">
    <source>
        <dbReference type="Proteomes" id="UP000268048"/>
    </source>
</evidence>
<dbReference type="RefSeq" id="WP_124320704.1">
    <property type="nucleotide sequence ID" value="NZ_CP027753.1"/>
</dbReference>
<feature type="transmembrane region" description="Helical" evidence="2">
    <location>
        <begin position="25"/>
        <end position="43"/>
    </location>
</feature>
<dbReference type="Pfam" id="PF13103">
    <property type="entry name" value="TonB_2"/>
    <property type="match status" value="1"/>
</dbReference>
<sequence>MTAQQPITPPPIHLPPVKNRTAPRLLKWGAGLLLGAVAAWLFWQWANDMSGVRREAPKVPTIIPLPPPPPPPPEKPKEPEPPVEEKVPEPEPTPEPEQVKPEEEAPPSPVDDLANPMQMDGDAQAGSDAFNIGAGKGGGMAGSGGGRLGNGTYSQFLAFTFQRVLRENPDLRNQAFSLQTDVWLSAVGEITRVELVKSSGNPQIDTLVLAALRGAPHLTERPPASLTLPVRLSLQGRRPG</sequence>
<keyword evidence="2" id="KW-0472">Membrane</keyword>
<keyword evidence="2" id="KW-1133">Transmembrane helix</keyword>
<dbReference type="SUPFAM" id="SSF74653">
    <property type="entry name" value="TolA/TonB C-terminal domain"/>
    <property type="match status" value="1"/>
</dbReference>
<gene>
    <name evidence="3" type="ORF">C4K04_3160</name>
</gene>
<organism evidence="3 4">
    <name type="scientific">Pseudomonas chlororaphis</name>
    <dbReference type="NCBI Taxonomy" id="587753"/>
    <lineage>
        <taxon>Bacteria</taxon>
        <taxon>Pseudomonadati</taxon>
        <taxon>Pseudomonadota</taxon>
        <taxon>Gammaproteobacteria</taxon>
        <taxon>Pseudomonadales</taxon>
        <taxon>Pseudomonadaceae</taxon>
        <taxon>Pseudomonas</taxon>
    </lineage>
</organism>
<evidence type="ECO:0000313" key="3">
    <source>
        <dbReference type="EMBL" id="AZE48832.1"/>
    </source>
</evidence>
<feature type="compositionally biased region" description="Basic and acidic residues" evidence="1">
    <location>
        <begin position="74"/>
        <end position="89"/>
    </location>
</feature>
<accession>A0A3G7TQZ0</accession>
<protein>
    <submittedName>
        <fullName evidence="3">Ferric siderophore transport system, periplasmic binding protein TonB</fullName>
    </submittedName>
</protein>
<proteinExistence type="predicted"/>
<feature type="compositionally biased region" description="Pro residues" evidence="1">
    <location>
        <begin position="63"/>
        <end position="73"/>
    </location>
</feature>
<dbReference type="AlphaFoldDB" id="A0A3G7TQZ0"/>
<keyword evidence="2" id="KW-0812">Transmembrane</keyword>
<dbReference type="Proteomes" id="UP000268048">
    <property type="component" value="Chromosome"/>
</dbReference>